<dbReference type="EMBL" id="BPLR01005420">
    <property type="protein sequence ID" value="GIY02189.1"/>
    <property type="molecule type" value="Genomic_DNA"/>
</dbReference>
<accession>A0AAV4Q160</accession>
<protein>
    <submittedName>
        <fullName evidence="1">Uncharacterized protein</fullName>
    </submittedName>
</protein>
<dbReference type="AlphaFoldDB" id="A0AAV4Q160"/>
<gene>
    <name evidence="1" type="ORF">CEXT_254661</name>
</gene>
<proteinExistence type="predicted"/>
<organism evidence="1 2">
    <name type="scientific">Caerostris extrusa</name>
    <name type="common">Bark spider</name>
    <name type="synonym">Caerostris bankana</name>
    <dbReference type="NCBI Taxonomy" id="172846"/>
    <lineage>
        <taxon>Eukaryota</taxon>
        <taxon>Metazoa</taxon>
        <taxon>Ecdysozoa</taxon>
        <taxon>Arthropoda</taxon>
        <taxon>Chelicerata</taxon>
        <taxon>Arachnida</taxon>
        <taxon>Araneae</taxon>
        <taxon>Araneomorphae</taxon>
        <taxon>Entelegynae</taxon>
        <taxon>Araneoidea</taxon>
        <taxon>Araneidae</taxon>
        <taxon>Caerostris</taxon>
    </lineage>
</organism>
<sequence>MITLVLTLRFLRVFDMTSKTVKEQIEIKNSIRENPILTIMFYNDQEVWVVLHPFCNTPKKKTSKCMPKRDGPYIILIKNSPSAV</sequence>
<reference evidence="1 2" key="1">
    <citation type="submission" date="2021-06" db="EMBL/GenBank/DDBJ databases">
        <title>Caerostris extrusa draft genome.</title>
        <authorList>
            <person name="Kono N."/>
            <person name="Arakawa K."/>
        </authorList>
    </citation>
    <scope>NUCLEOTIDE SEQUENCE [LARGE SCALE GENOMIC DNA]</scope>
</reference>
<name>A0AAV4Q160_CAEEX</name>
<evidence type="ECO:0000313" key="2">
    <source>
        <dbReference type="Proteomes" id="UP001054945"/>
    </source>
</evidence>
<dbReference type="Proteomes" id="UP001054945">
    <property type="component" value="Unassembled WGS sequence"/>
</dbReference>
<comment type="caution">
    <text evidence="1">The sequence shown here is derived from an EMBL/GenBank/DDBJ whole genome shotgun (WGS) entry which is preliminary data.</text>
</comment>
<keyword evidence="2" id="KW-1185">Reference proteome</keyword>
<evidence type="ECO:0000313" key="1">
    <source>
        <dbReference type="EMBL" id="GIY02189.1"/>
    </source>
</evidence>